<gene>
    <name evidence="2" type="ORF">CRENBAI_026253</name>
</gene>
<dbReference type="AlphaFoldDB" id="A0AAV9RL18"/>
<proteinExistence type="predicted"/>
<name>A0AAV9RL18_9TELE</name>
<dbReference type="EMBL" id="JAHHUM010001738">
    <property type="protein sequence ID" value="KAK5609707.1"/>
    <property type="molecule type" value="Genomic_DNA"/>
</dbReference>
<feature type="compositionally biased region" description="Low complexity" evidence="1">
    <location>
        <begin position="127"/>
        <end position="138"/>
    </location>
</feature>
<comment type="caution">
    <text evidence="2">The sequence shown here is derived from an EMBL/GenBank/DDBJ whole genome shotgun (WGS) entry which is preliminary data.</text>
</comment>
<evidence type="ECO:0000313" key="3">
    <source>
        <dbReference type="Proteomes" id="UP001311232"/>
    </source>
</evidence>
<feature type="region of interest" description="Disordered" evidence="1">
    <location>
        <begin position="93"/>
        <end position="138"/>
    </location>
</feature>
<feature type="region of interest" description="Disordered" evidence="1">
    <location>
        <begin position="13"/>
        <end position="54"/>
    </location>
</feature>
<dbReference type="Proteomes" id="UP001311232">
    <property type="component" value="Unassembled WGS sequence"/>
</dbReference>
<feature type="compositionally biased region" description="Polar residues" evidence="1">
    <location>
        <begin position="394"/>
        <end position="406"/>
    </location>
</feature>
<keyword evidence="3" id="KW-1185">Reference proteome</keyword>
<sequence>MAEVFGGSGLVLASPGYKPNQRSSTFVSSAPVPSSSRRRRCRHRDAPVPVPEGCAIASPPLPEGLVTASLCSPASPASFLASSLQLDPVQLTPAHPVERPHDASALTSAEGRLPTSASVSTEGRLQAPDSAAAHSDASASVSAEGRLLLPSSNQRRCLPSKQAAASAKQPMPAVSRDELSAYAAKLLCPPDQIMEATRRGRILAGLLSSLMDSNGSPWRMLDVLNQLKDWLERWGDYFPGPLTMGVIECYCQETLKKIESPKPEPAAVSSEPQYAAEFSRPQLVATSPEFLEGSKYGQPLIQVPEGSEDGQPLIQVPEGFEGGPPLIQVPEFPEGADRLRSRADLYALRPTSRSPAPMVLYALRPTSRSLAPRVLYASRPTSRSSVPRVLYAPRQTTGPPAQSPQVAETPALPPASCQATSWVLRVTSSTA</sequence>
<organism evidence="2 3">
    <name type="scientific">Crenichthys baileyi</name>
    <name type="common">White River springfish</name>
    <dbReference type="NCBI Taxonomy" id="28760"/>
    <lineage>
        <taxon>Eukaryota</taxon>
        <taxon>Metazoa</taxon>
        <taxon>Chordata</taxon>
        <taxon>Craniata</taxon>
        <taxon>Vertebrata</taxon>
        <taxon>Euteleostomi</taxon>
        <taxon>Actinopterygii</taxon>
        <taxon>Neopterygii</taxon>
        <taxon>Teleostei</taxon>
        <taxon>Neoteleostei</taxon>
        <taxon>Acanthomorphata</taxon>
        <taxon>Ovalentaria</taxon>
        <taxon>Atherinomorphae</taxon>
        <taxon>Cyprinodontiformes</taxon>
        <taxon>Goodeidae</taxon>
        <taxon>Crenichthys</taxon>
    </lineage>
</organism>
<evidence type="ECO:0000313" key="2">
    <source>
        <dbReference type="EMBL" id="KAK5609707.1"/>
    </source>
</evidence>
<accession>A0AAV9RL18</accession>
<feature type="region of interest" description="Disordered" evidence="1">
    <location>
        <begin position="385"/>
        <end position="413"/>
    </location>
</feature>
<evidence type="ECO:0000256" key="1">
    <source>
        <dbReference type="SAM" id="MobiDB-lite"/>
    </source>
</evidence>
<feature type="compositionally biased region" description="Low complexity" evidence="1">
    <location>
        <begin position="23"/>
        <end position="35"/>
    </location>
</feature>
<protein>
    <submittedName>
        <fullName evidence="2">Uncharacterized protein</fullName>
    </submittedName>
</protein>
<reference evidence="2 3" key="1">
    <citation type="submission" date="2021-06" db="EMBL/GenBank/DDBJ databases">
        <authorList>
            <person name="Palmer J.M."/>
        </authorList>
    </citation>
    <scope>NUCLEOTIDE SEQUENCE [LARGE SCALE GENOMIC DNA]</scope>
    <source>
        <strain evidence="2 3">MEX-2019</strain>
        <tissue evidence="2">Muscle</tissue>
    </source>
</reference>